<keyword evidence="8" id="KW-1185">Reference proteome</keyword>
<sequence>MNQESMKMSSDLLDMLSQLLDESTPQELLPMIARVACQALRADAAVLEIPAELANEPFRFAYPSSVAISSSAVRRAREEKKAILWNQVDGDAGDVSKSIVRNRLTSIMVAPFQTLSADVVSGFLYLQREARRDPFGEEEKKLFDKFVSVSEKIAYSAYNRQSDRETLDAFRGVTRKGSIVYVSKGMSDVISQAEKFIALPTPIIIRGETGTGKEVLARWIHSQSPRAEKPFVAINCGAIPENLIESILFGHVRGSFSGAIDTRKGVFEEADGGTLFLDEIGDLPLGMQVKLLRVLQEHRIARVGDSREIPVNVRIISATHVDLELAMKEHRFREDLYYRIQVMSLKMPPLRERGQDVLLLAEDFAKRYASEYGLGKFHFSRAAEKALLAYSWPGNVRELENRIQKALVQAEKCVIQPKDLELDVLREKVKESPRTLKESREISDRAVIDASLRDANGNLTLAATILGVDRKVLREIMDRLNIRKEDYKRNSPKKK</sequence>
<protein>
    <submittedName>
        <fullName evidence="7">DNA-binding transcriptional response regulator, NtrC family, contains REC, AAA-type ATPase, and a Fis-type DNA-binding domains</fullName>
    </submittedName>
</protein>
<dbReference type="InterPro" id="IPR002078">
    <property type="entry name" value="Sigma_54_int"/>
</dbReference>
<dbReference type="Pfam" id="PF25601">
    <property type="entry name" value="AAA_lid_14"/>
    <property type="match status" value="1"/>
</dbReference>
<evidence type="ECO:0000256" key="1">
    <source>
        <dbReference type="ARBA" id="ARBA00022741"/>
    </source>
</evidence>
<dbReference type="GO" id="GO:0005524">
    <property type="term" value="F:ATP binding"/>
    <property type="evidence" value="ECO:0007669"/>
    <property type="project" value="UniProtKB-KW"/>
</dbReference>
<keyword evidence="1" id="KW-0547">Nucleotide-binding</keyword>
<dbReference type="PANTHER" id="PTHR32071">
    <property type="entry name" value="TRANSCRIPTIONAL REGULATORY PROTEIN"/>
    <property type="match status" value="1"/>
</dbReference>
<dbReference type="EMBL" id="FRAW01000029">
    <property type="protein sequence ID" value="SHL02391.1"/>
    <property type="molecule type" value="Genomic_DNA"/>
</dbReference>
<dbReference type="InterPro" id="IPR009057">
    <property type="entry name" value="Homeodomain-like_sf"/>
</dbReference>
<dbReference type="InterPro" id="IPR027417">
    <property type="entry name" value="P-loop_NTPase"/>
</dbReference>
<feature type="domain" description="Sigma-54 factor interaction" evidence="6">
    <location>
        <begin position="179"/>
        <end position="408"/>
    </location>
</feature>
<dbReference type="InterPro" id="IPR025944">
    <property type="entry name" value="Sigma_54_int_dom_CS"/>
</dbReference>
<dbReference type="PROSITE" id="PS00688">
    <property type="entry name" value="SIGMA54_INTERACT_3"/>
    <property type="match status" value="1"/>
</dbReference>
<dbReference type="SUPFAM" id="SSF46689">
    <property type="entry name" value="Homeodomain-like"/>
    <property type="match status" value="1"/>
</dbReference>
<dbReference type="GO" id="GO:0003677">
    <property type="term" value="F:DNA binding"/>
    <property type="evidence" value="ECO:0007669"/>
    <property type="project" value="UniProtKB-KW"/>
</dbReference>
<dbReference type="Gene3D" id="3.30.450.40">
    <property type="match status" value="1"/>
</dbReference>
<dbReference type="Gene3D" id="3.40.50.300">
    <property type="entry name" value="P-loop containing nucleotide triphosphate hydrolases"/>
    <property type="match status" value="1"/>
</dbReference>
<dbReference type="InterPro" id="IPR058031">
    <property type="entry name" value="AAA_lid_NorR"/>
</dbReference>
<keyword evidence="2" id="KW-0067">ATP-binding</keyword>
<evidence type="ECO:0000256" key="5">
    <source>
        <dbReference type="ARBA" id="ARBA00023163"/>
    </source>
</evidence>
<dbReference type="RefSeq" id="WP_073305607.1">
    <property type="nucleotide sequence ID" value="NZ_FRAW01000029.1"/>
</dbReference>
<accession>A0A1M6X8W1</accession>
<dbReference type="InterPro" id="IPR029016">
    <property type="entry name" value="GAF-like_dom_sf"/>
</dbReference>
<evidence type="ECO:0000313" key="8">
    <source>
        <dbReference type="Proteomes" id="UP000184275"/>
    </source>
</evidence>
<dbReference type="Gene3D" id="1.10.8.60">
    <property type="match status" value="1"/>
</dbReference>
<gene>
    <name evidence="7" type="ORF">SAMN05720469_12933</name>
</gene>
<dbReference type="InterPro" id="IPR003593">
    <property type="entry name" value="AAA+_ATPase"/>
</dbReference>
<dbReference type="CDD" id="cd00009">
    <property type="entry name" value="AAA"/>
    <property type="match status" value="1"/>
</dbReference>
<name>A0A1M6X8W1_9BACT</name>
<dbReference type="AlphaFoldDB" id="A0A1M6X8W1"/>
<evidence type="ECO:0000256" key="2">
    <source>
        <dbReference type="ARBA" id="ARBA00022840"/>
    </source>
</evidence>
<keyword evidence="3" id="KW-0805">Transcription regulation</keyword>
<evidence type="ECO:0000259" key="6">
    <source>
        <dbReference type="PROSITE" id="PS50045"/>
    </source>
</evidence>
<dbReference type="InterPro" id="IPR025662">
    <property type="entry name" value="Sigma_54_int_dom_ATP-bd_1"/>
</dbReference>
<dbReference type="SUPFAM" id="SSF55781">
    <property type="entry name" value="GAF domain-like"/>
    <property type="match status" value="1"/>
</dbReference>
<dbReference type="FunFam" id="3.40.50.300:FF:000006">
    <property type="entry name" value="DNA-binding transcriptional regulator NtrC"/>
    <property type="match status" value="1"/>
</dbReference>
<dbReference type="SMART" id="SM00382">
    <property type="entry name" value="AAA"/>
    <property type="match status" value="1"/>
</dbReference>
<evidence type="ECO:0000256" key="3">
    <source>
        <dbReference type="ARBA" id="ARBA00023015"/>
    </source>
</evidence>
<dbReference type="Proteomes" id="UP000184275">
    <property type="component" value="Unassembled WGS sequence"/>
</dbReference>
<evidence type="ECO:0000256" key="4">
    <source>
        <dbReference type="ARBA" id="ARBA00023125"/>
    </source>
</evidence>
<reference evidence="8" key="1">
    <citation type="submission" date="2016-11" db="EMBL/GenBank/DDBJ databases">
        <authorList>
            <person name="Varghese N."/>
            <person name="Submissions S."/>
        </authorList>
    </citation>
    <scope>NUCLEOTIDE SEQUENCE [LARGE SCALE GENOMIC DNA]</scope>
    <source>
        <strain evidence="8">UWOS</strain>
    </source>
</reference>
<dbReference type="PROSITE" id="PS00676">
    <property type="entry name" value="SIGMA54_INTERACT_2"/>
    <property type="match status" value="1"/>
</dbReference>
<keyword evidence="4 7" id="KW-0238">DNA-binding</keyword>
<keyword evidence="5" id="KW-0804">Transcription</keyword>
<dbReference type="GO" id="GO:0006355">
    <property type="term" value="P:regulation of DNA-templated transcription"/>
    <property type="evidence" value="ECO:0007669"/>
    <property type="project" value="InterPro"/>
</dbReference>
<dbReference type="PROSITE" id="PS00675">
    <property type="entry name" value="SIGMA54_INTERACT_1"/>
    <property type="match status" value="1"/>
</dbReference>
<dbReference type="Gene3D" id="1.10.10.60">
    <property type="entry name" value="Homeodomain-like"/>
    <property type="match status" value="1"/>
</dbReference>
<evidence type="ECO:0000313" key="7">
    <source>
        <dbReference type="EMBL" id="SHL02391.1"/>
    </source>
</evidence>
<proteinExistence type="predicted"/>
<dbReference type="InterPro" id="IPR025943">
    <property type="entry name" value="Sigma_54_int_dom_ATP-bd_2"/>
</dbReference>
<dbReference type="Pfam" id="PF00158">
    <property type="entry name" value="Sigma54_activat"/>
    <property type="match status" value="1"/>
</dbReference>
<dbReference type="PROSITE" id="PS50045">
    <property type="entry name" value="SIGMA54_INTERACT_4"/>
    <property type="match status" value="1"/>
</dbReference>
<organism evidence="7 8">
    <name type="scientific">Fibrobacter intestinalis</name>
    <dbReference type="NCBI Taxonomy" id="28122"/>
    <lineage>
        <taxon>Bacteria</taxon>
        <taxon>Pseudomonadati</taxon>
        <taxon>Fibrobacterota</taxon>
        <taxon>Fibrobacteria</taxon>
        <taxon>Fibrobacterales</taxon>
        <taxon>Fibrobacteraceae</taxon>
        <taxon>Fibrobacter</taxon>
    </lineage>
</organism>
<dbReference type="SUPFAM" id="SSF52540">
    <property type="entry name" value="P-loop containing nucleoside triphosphate hydrolases"/>
    <property type="match status" value="1"/>
</dbReference>